<name>A0A9D3UWV8_9ROSI</name>
<proteinExistence type="predicted"/>
<comment type="caution">
    <text evidence="1">The sequence shown here is derived from an EMBL/GenBank/DDBJ whole genome shotgun (WGS) entry which is preliminary data.</text>
</comment>
<evidence type="ECO:0000313" key="1">
    <source>
        <dbReference type="EMBL" id="KAH1063917.1"/>
    </source>
</evidence>
<sequence length="54" mass="6201">KISGYYTTSTTGGWWKAQQKTETMSLDNVNRPLQPTNSRLVTEALRRMGNDHFL</sequence>
<reference evidence="1 2" key="1">
    <citation type="journal article" date="2021" name="Plant Biotechnol. J.">
        <title>Multi-omics assisted identification of the key and species-specific regulatory components of drought-tolerant mechanisms in Gossypium stocksii.</title>
        <authorList>
            <person name="Yu D."/>
            <person name="Ke L."/>
            <person name="Zhang D."/>
            <person name="Wu Y."/>
            <person name="Sun Y."/>
            <person name="Mei J."/>
            <person name="Sun J."/>
            <person name="Sun Y."/>
        </authorList>
    </citation>
    <scope>NUCLEOTIDE SEQUENCE [LARGE SCALE GENOMIC DNA]</scope>
    <source>
        <strain evidence="2">cv. E1</strain>
        <tissue evidence="1">Leaf</tissue>
    </source>
</reference>
<gene>
    <name evidence="1" type="ORF">J1N35_028904</name>
</gene>
<protein>
    <submittedName>
        <fullName evidence="1">Uncharacterized protein</fullName>
    </submittedName>
</protein>
<keyword evidence="2" id="KW-1185">Reference proteome</keyword>
<organism evidence="1 2">
    <name type="scientific">Gossypium stocksii</name>
    <dbReference type="NCBI Taxonomy" id="47602"/>
    <lineage>
        <taxon>Eukaryota</taxon>
        <taxon>Viridiplantae</taxon>
        <taxon>Streptophyta</taxon>
        <taxon>Embryophyta</taxon>
        <taxon>Tracheophyta</taxon>
        <taxon>Spermatophyta</taxon>
        <taxon>Magnoliopsida</taxon>
        <taxon>eudicotyledons</taxon>
        <taxon>Gunneridae</taxon>
        <taxon>Pentapetalae</taxon>
        <taxon>rosids</taxon>
        <taxon>malvids</taxon>
        <taxon>Malvales</taxon>
        <taxon>Malvaceae</taxon>
        <taxon>Malvoideae</taxon>
        <taxon>Gossypium</taxon>
    </lineage>
</organism>
<dbReference type="EMBL" id="JAIQCV010000009">
    <property type="protein sequence ID" value="KAH1063917.1"/>
    <property type="molecule type" value="Genomic_DNA"/>
</dbReference>
<evidence type="ECO:0000313" key="2">
    <source>
        <dbReference type="Proteomes" id="UP000828251"/>
    </source>
</evidence>
<accession>A0A9D3UWV8</accession>
<dbReference type="Proteomes" id="UP000828251">
    <property type="component" value="Unassembled WGS sequence"/>
</dbReference>
<dbReference type="AlphaFoldDB" id="A0A9D3UWV8"/>
<feature type="non-terminal residue" evidence="1">
    <location>
        <position position="1"/>
    </location>
</feature>